<dbReference type="Proteomes" id="UP000887580">
    <property type="component" value="Unplaced"/>
</dbReference>
<accession>A0AC35FCX0</accession>
<evidence type="ECO:0000313" key="1">
    <source>
        <dbReference type="Proteomes" id="UP000887580"/>
    </source>
</evidence>
<evidence type="ECO:0000313" key="2">
    <source>
        <dbReference type="WBParaSite" id="PS1159_v2.g16157.t1"/>
    </source>
</evidence>
<proteinExistence type="predicted"/>
<organism evidence="1 2">
    <name type="scientific">Panagrolaimus sp. PS1159</name>
    <dbReference type="NCBI Taxonomy" id="55785"/>
    <lineage>
        <taxon>Eukaryota</taxon>
        <taxon>Metazoa</taxon>
        <taxon>Ecdysozoa</taxon>
        <taxon>Nematoda</taxon>
        <taxon>Chromadorea</taxon>
        <taxon>Rhabditida</taxon>
        <taxon>Tylenchina</taxon>
        <taxon>Panagrolaimomorpha</taxon>
        <taxon>Panagrolaimoidea</taxon>
        <taxon>Panagrolaimidae</taxon>
        <taxon>Panagrolaimus</taxon>
    </lineage>
</organism>
<dbReference type="WBParaSite" id="PS1159_v2.g16157.t1">
    <property type="protein sequence ID" value="PS1159_v2.g16157.t1"/>
    <property type="gene ID" value="PS1159_v2.g16157"/>
</dbReference>
<protein>
    <submittedName>
        <fullName evidence="2">Uncharacterized protein</fullName>
    </submittedName>
</protein>
<sequence>MPRSFPLMLGLSVEHFEQCCDIAKKFTAGEIRYSSSKAANYVPPQYKCNSIKVLSSDAFWLAFCRCYRQNSNFAMECLLKLSLAYCIADCTKDFNSRAIDFQQQLQNSGVVFTGDLDAAVVTFDLPLSTTAEQAHFLLTSRYIQKQLTRTPNFSVDKAKANINEFMKTVAAIQFDHVEEISDLKNYDFIACFGEFDWEICDLPENCLVFDFYYQNDPQLGHQTDVAWNVQIITKGLGKPENGNIPLRTLQARIYKLYESDQQNANTARSLLQDIADEKGIEIGNVMDITELSNLFEFASDKSSCLIIEPPLQWYETIISAVINNIQECPKLTLVTQNANGVPRFKETFTKIVAQQWQKKAEKFQKTSDDKANQ</sequence>
<reference evidence="2" key="1">
    <citation type="submission" date="2022-11" db="UniProtKB">
        <authorList>
            <consortium name="WormBaseParasite"/>
        </authorList>
    </citation>
    <scope>IDENTIFICATION</scope>
</reference>
<name>A0AC35FCX0_9BILA</name>